<dbReference type="OrthoDB" id="10355387at2759"/>
<name>A0A6A5V0T7_9PLEO</name>
<dbReference type="AlphaFoldDB" id="A0A6A5V0T7"/>
<dbReference type="EMBL" id="ML976699">
    <property type="protein sequence ID" value="KAF1970695.1"/>
    <property type="molecule type" value="Genomic_DNA"/>
</dbReference>
<organism evidence="1 2">
    <name type="scientific">Bimuria novae-zelandiae CBS 107.79</name>
    <dbReference type="NCBI Taxonomy" id="1447943"/>
    <lineage>
        <taxon>Eukaryota</taxon>
        <taxon>Fungi</taxon>
        <taxon>Dikarya</taxon>
        <taxon>Ascomycota</taxon>
        <taxon>Pezizomycotina</taxon>
        <taxon>Dothideomycetes</taxon>
        <taxon>Pleosporomycetidae</taxon>
        <taxon>Pleosporales</taxon>
        <taxon>Massarineae</taxon>
        <taxon>Didymosphaeriaceae</taxon>
        <taxon>Bimuria</taxon>
    </lineage>
</organism>
<evidence type="ECO:0000313" key="2">
    <source>
        <dbReference type="Proteomes" id="UP000800036"/>
    </source>
</evidence>
<reference evidence="1" key="1">
    <citation type="journal article" date="2020" name="Stud. Mycol.">
        <title>101 Dothideomycetes genomes: a test case for predicting lifestyles and emergence of pathogens.</title>
        <authorList>
            <person name="Haridas S."/>
            <person name="Albert R."/>
            <person name="Binder M."/>
            <person name="Bloem J."/>
            <person name="Labutti K."/>
            <person name="Salamov A."/>
            <person name="Andreopoulos B."/>
            <person name="Baker S."/>
            <person name="Barry K."/>
            <person name="Bills G."/>
            <person name="Bluhm B."/>
            <person name="Cannon C."/>
            <person name="Castanera R."/>
            <person name="Culley D."/>
            <person name="Daum C."/>
            <person name="Ezra D."/>
            <person name="Gonzalez J."/>
            <person name="Henrissat B."/>
            <person name="Kuo A."/>
            <person name="Liang C."/>
            <person name="Lipzen A."/>
            <person name="Lutzoni F."/>
            <person name="Magnuson J."/>
            <person name="Mondo S."/>
            <person name="Nolan M."/>
            <person name="Ohm R."/>
            <person name="Pangilinan J."/>
            <person name="Park H.-J."/>
            <person name="Ramirez L."/>
            <person name="Alfaro M."/>
            <person name="Sun H."/>
            <person name="Tritt A."/>
            <person name="Yoshinaga Y."/>
            <person name="Zwiers L.-H."/>
            <person name="Turgeon B."/>
            <person name="Goodwin S."/>
            <person name="Spatafora J."/>
            <person name="Crous P."/>
            <person name="Grigoriev I."/>
        </authorList>
    </citation>
    <scope>NUCLEOTIDE SEQUENCE</scope>
    <source>
        <strain evidence="1">CBS 107.79</strain>
    </source>
</reference>
<gene>
    <name evidence="1" type="ORF">BU23DRAFT_556652</name>
</gene>
<accession>A0A6A5V0T7</accession>
<proteinExistence type="predicted"/>
<evidence type="ECO:0000313" key="1">
    <source>
        <dbReference type="EMBL" id="KAF1970695.1"/>
    </source>
</evidence>
<dbReference type="Proteomes" id="UP000800036">
    <property type="component" value="Unassembled WGS sequence"/>
</dbReference>
<protein>
    <submittedName>
        <fullName evidence="1">Uncharacterized protein</fullName>
    </submittedName>
</protein>
<sequence>MPGTLQQRACDCNCQSDCGTNCANGFPTNPIGYSACILACGDTCGCGSNTICCTDGSSCEGRGCCA</sequence>
<keyword evidence="2" id="KW-1185">Reference proteome</keyword>